<dbReference type="RefSeq" id="WP_073586864.1">
    <property type="nucleotide sequence ID" value="NZ_FRFD01000003.1"/>
</dbReference>
<evidence type="ECO:0000313" key="2">
    <source>
        <dbReference type="Proteomes" id="UP000184612"/>
    </source>
</evidence>
<organism evidence="1 2">
    <name type="scientific">Anaerocolumna xylanovorans DSM 12503</name>
    <dbReference type="NCBI Taxonomy" id="1121345"/>
    <lineage>
        <taxon>Bacteria</taxon>
        <taxon>Bacillati</taxon>
        <taxon>Bacillota</taxon>
        <taxon>Clostridia</taxon>
        <taxon>Lachnospirales</taxon>
        <taxon>Lachnospiraceae</taxon>
        <taxon>Anaerocolumna</taxon>
    </lineage>
</organism>
<evidence type="ECO:0008006" key="3">
    <source>
        <dbReference type="Google" id="ProtNLM"/>
    </source>
</evidence>
<keyword evidence="2" id="KW-1185">Reference proteome</keyword>
<gene>
    <name evidence="1" type="ORF">SAMN02745217_00103</name>
</gene>
<dbReference type="Gene3D" id="3.20.20.70">
    <property type="entry name" value="Aldolase class I"/>
    <property type="match status" value="1"/>
</dbReference>
<sequence>MDRYIILDIDRTIINGTSWYHACTYPDLLIREDKIESFKELNNNLYNRGTFFDKESFRKLTFELISKNVTEKCINILEEQDCAGNLFPNQYINNDFLECIGLYTIKKLVSMDDYCIKIISMIQRYYTGNIKILFLTSGYASYMKGLLSVYMDNFKETIDWSVIGSDLSFHDGNVQFEKIITQTKKYYIVNEMISQNNEIVLLADDSQEDRRLFDVVGKNGGYAFNVQYNSKNHTLNWDDLYKKINTKDNIKKYLTQNSEIKLQELPSNIAAFFKNHCNEIGILQLNKDEFLSFCDTLNDAKLCEYVNKMVYEKDQYTYLRGYTYYFWLPPYINMSLESKFVRWKKLYTIGCDLIRYINKKELKLSQNVNLLTYMACDHLLAALYLALYCMEEQNLNGKYIDILNYQKIQEAVCVFNHIVYLILEDKNYISELNELDDILNAINVSDLYIIDESKKYLLELDNYMTVFTSAKSIVEELDDKVSEIDSIVCFGFGGIAIGYALQAIINLSRTVPANLYTSHYSSKRFLNEDNLIKQIPIINQRNTWKDNSKILLVDNNATTFKTLQRAKKYLIARKNEVYCAVAEVDYNNVCSWILDEEGCEEMCDEWYDTLDFSPINEYISAYNTWGTSQKSVFLEHLYLKNVAVCELSSKTKKNIYSKHRKICRVHNIYDLKIALSMGATMIGIHAVINKNNNYYDDEIFCGNHEKRYPNLPVPDYEVDGIRYMIAHLPPNITPVLVIENELTIEEIKKIAEIYGLSINKSGIQFQFSINENYLNSIINMGFAHLIISVGIMQNDIFLYLENISMLLREENDYLLLDMSKHQPQLIAMNAHKAEYSVEFEDKFQKLQKLVDLLKKLSISILLADDLNPDELILCQLALMSNGVNLVGLDMQNNIELHKSEQGYCKIKSKDNIYYYAKIRKSIDKIKKWQIYESCPLD</sequence>
<dbReference type="InterPro" id="IPR013785">
    <property type="entry name" value="Aldolase_TIM"/>
</dbReference>
<dbReference type="OrthoDB" id="10014997at2"/>
<proteinExistence type="predicted"/>
<accession>A0A1M7XWI5</accession>
<dbReference type="STRING" id="1121345.SAMN02745217_00103"/>
<dbReference type="InterPro" id="IPR029057">
    <property type="entry name" value="PRTase-like"/>
</dbReference>
<dbReference type="Gene3D" id="3.40.50.2020">
    <property type="match status" value="1"/>
</dbReference>
<dbReference type="Proteomes" id="UP000184612">
    <property type="component" value="Unassembled WGS sequence"/>
</dbReference>
<dbReference type="AlphaFoldDB" id="A0A1M7XWI5"/>
<reference evidence="1 2" key="1">
    <citation type="submission" date="2016-12" db="EMBL/GenBank/DDBJ databases">
        <authorList>
            <person name="Song W.-J."/>
            <person name="Kurnit D.M."/>
        </authorList>
    </citation>
    <scope>NUCLEOTIDE SEQUENCE [LARGE SCALE GENOMIC DNA]</scope>
    <source>
        <strain evidence="1 2">DSM 12503</strain>
    </source>
</reference>
<evidence type="ECO:0000313" key="1">
    <source>
        <dbReference type="EMBL" id="SHO43132.1"/>
    </source>
</evidence>
<protein>
    <recommendedName>
        <fullName evidence="3">Haloacid dehalogenase-like hydrolase</fullName>
    </recommendedName>
</protein>
<name>A0A1M7XWI5_9FIRM</name>
<dbReference type="EMBL" id="FRFD01000003">
    <property type="protein sequence ID" value="SHO43132.1"/>
    <property type="molecule type" value="Genomic_DNA"/>
</dbReference>
<dbReference type="SUPFAM" id="SSF53271">
    <property type="entry name" value="PRTase-like"/>
    <property type="match status" value="1"/>
</dbReference>